<evidence type="ECO:0000256" key="1">
    <source>
        <dbReference type="SAM" id="Phobius"/>
    </source>
</evidence>
<dbReference type="Proteomes" id="UP000199301">
    <property type="component" value="Unassembled WGS sequence"/>
</dbReference>
<dbReference type="InterPro" id="IPR043128">
    <property type="entry name" value="Rev_trsase/Diguanyl_cyclase"/>
</dbReference>
<sequence>MGEWPLWRLRPAALWYVLAVQLTAVASVAVVVAVTERPTAEQLHEFGLLAVTGGAVIVGTSLSIHLRDGIRRNPWTIHICYLVAGLLVLPPNLLVLLLLGPALHGVLDAREAPHRWMFINAATVLATFAARAVLGWESPHWSPWALVAAGATLLLTRAALVAAGLRLRSPRADKSDVLGDPIDVLLGIVAVSLGMLIAVAVEFRAASALLAAPPMALLDLAGQLPQWRRSAQRDGKTGLVNAMHWDKLARAELAKASSRGQDVTVLLLDLDHFKRVNDELGHLAGDAALASVALMLRGSVRKGDLVGRFGGEEFVVLLPEADTDAAGEVAHRIRRATASLSVPVRDTAGVQHRLDDLTISIGVAGTARLGYELGDLLVAADAALLEAKAAGRNAVTLA</sequence>
<dbReference type="GO" id="GO:0052621">
    <property type="term" value="F:diguanylate cyclase activity"/>
    <property type="evidence" value="ECO:0007669"/>
    <property type="project" value="TreeGrafter"/>
</dbReference>
<dbReference type="InterPro" id="IPR029787">
    <property type="entry name" value="Nucleotide_cyclase"/>
</dbReference>
<dbReference type="FunFam" id="3.30.70.270:FF:000001">
    <property type="entry name" value="Diguanylate cyclase domain protein"/>
    <property type="match status" value="1"/>
</dbReference>
<dbReference type="NCBIfam" id="TIGR00254">
    <property type="entry name" value="GGDEF"/>
    <property type="match status" value="1"/>
</dbReference>
<dbReference type="AlphaFoldDB" id="A0A1H1FRZ3"/>
<dbReference type="GO" id="GO:0043709">
    <property type="term" value="P:cell adhesion involved in single-species biofilm formation"/>
    <property type="evidence" value="ECO:0007669"/>
    <property type="project" value="TreeGrafter"/>
</dbReference>
<keyword evidence="1" id="KW-1133">Transmembrane helix</keyword>
<dbReference type="EMBL" id="FNKO01000002">
    <property type="protein sequence ID" value="SDR03661.1"/>
    <property type="molecule type" value="Genomic_DNA"/>
</dbReference>
<keyword evidence="1" id="KW-0472">Membrane</keyword>
<dbReference type="SMART" id="SM00267">
    <property type="entry name" value="GGDEF"/>
    <property type="match status" value="1"/>
</dbReference>
<feature type="domain" description="GGDEF" evidence="2">
    <location>
        <begin position="261"/>
        <end position="398"/>
    </location>
</feature>
<evidence type="ECO:0000313" key="4">
    <source>
        <dbReference type="Proteomes" id="UP000199301"/>
    </source>
</evidence>
<feature type="transmembrane region" description="Helical" evidence="1">
    <location>
        <begin position="115"/>
        <end position="134"/>
    </location>
</feature>
<dbReference type="GO" id="GO:1902201">
    <property type="term" value="P:negative regulation of bacterial-type flagellum-dependent cell motility"/>
    <property type="evidence" value="ECO:0007669"/>
    <property type="project" value="TreeGrafter"/>
</dbReference>
<dbReference type="PANTHER" id="PTHR45138">
    <property type="entry name" value="REGULATORY COMPONENTS OF SENSORY TRANSDUCTION SYSTEM"/>
    <property type="match status" value="1"/>
</dbReference>
<keyword evidence="4" id="KW-1185">Reference proteome</keyword>
<feature type="transmembrane region" description="Helical" evidence="1">
    <location>
        <begin position="12"/>
        <end position="34"/>
    </location>
</feature>
<proteinExistence type="predicted"/>
<name>A0A1H1FRZ3_9ACTN</name>
<dbReference type="Pfam" id="PF00990">
    <property type="entry name" value="GGDEF"/>
    <property type="match status" value="1"/>
</dbReference>
<keyword evidence="1" id="KW-0812">Transmembrane</keyword>
<reference evidence="4" key="1">
    <citation type="submission" date="2016-10" db="EMBL/GenBank/DDBJ databases">
        <authorList>
            <person name="Varghese N."/>
            <person name="Submissions S."/>
        </authorList>
    </citation>
    <scope>NUCLEOTIDE SEQUENCE [LARGE SCALE GENOMIC DNA]</scope>
    <source>
        <strain evidence="4">DSM 45459</strain>
    </source>
</reference>
<feature type="transmembrane region" description="Helical" evidence="1">
    <location>
        <begin position="46"/>
        <end position="66"/>
    </location>
</feature>
<organism evidence="3 4">
    <name type="scientific">Actinopolyspora saharensis</name>
    <dbReference type="NCBI Taxonomy" id="995062"/>
    <lineage>
        <taxon>Bacteria</taxon>
        <taxon>Bacillati</taxon>
        <taxon>Actinomycetota</taxon>
        <taxon>Actinomycetes</taxon>
        <taxon>Actinopolysporales</taxon>
        <taxon>Actinopolysporaceae</taxon>
        <taxon>Actinopolyspora</taxon>
    </lineage>
</organism>
<dbReference type="CDD" id="cd01949">
    <property type="entry name" value="GGDEF"/>
    <property type="match status" value="1"/>
</dbReference>
<dbReference type="GO" id="GO:0005886">
    <property type="term" value="C:plasma membrane"/>
    <property type="evidence" value="ECO:0007669"/>
    <property type="project" value="TreeGrafter"/>
</dbReference>
<dbReference type="Gene3D" id="3.30.70.270">
    <property type="match status" value="1"/>
</dbReference>
<protein>
    <submittedName>
        <fullName evidence="3">Diguanylate cyclase (GGDEF) domain-containing protein</fullName>
    </submittedName>
</protein>
<dbReference type="PANTHER" id="PTHR45138:SF9">
    <property type="entry name" value="DIGUANYLATE CYCLASE DGCM-RELATED"/>
    <property type="match status" value="1"/>
</dbReference>
<dbReference type="PROSITE" id="PS50887">
    <property type="entry name" value="GGDEF"/>
    <property type="match status" value="1"/>
</dbReference>
<gene>
    <name evidence="3" type="ORF">SAMN04489718_3198</name>
</gene>
<dbReference type="SUPFAM" id="SSF55073">
    <property type="entry name" value="Nucleotide cyclase"/>
    <property type="match status" value="1"/>
</dbReference>
<dbReference type="InterPro" id="IPR000160">
    <property type="entry name" value="GGDEF_dom"/>
</dbReference>
<dbReference type="InterPro" id="IPR050469">
    <property type="entry name" value="Diguanylate_Cyclase"/>
</dbReference>
<dbReference type="RefSeq" id="WP_175455120.1">
    <property type="nucleotide sequence ID" value="NZ_FNKO01000002.1"/>
</dbReference>
<feature type="transmembrane region" description="Helical" evidence="1">
    <location>
        <begin position="78"/>
        <end position="103"/>
    </location>
</feature>
<evidence type="ECO:0000259" key="2">
    <source>
        <dbReference type="PROSITE" id="PS50887"/>
    </source>
</evidence>
<feature type="transmembrane region" description="Helical" evidence="1">
    <location>
        <begin position="185"/>
        <end position="205"/>
    </location>
</feature>
<accession>A0A1H1FRZ3</accession>
<evidence type="ECO:0000313" key="3">
    <source>
        <dbReference type="EMBL" id="SDR03661.1"/>
    </source>
</evidence>
<feature type="transmembrane region" description="Helical" evidence="1">
    <location>
        <begin position="146"/>
        <end position="165"/>
    </location>
</feature>
<dbReference type="STRING" id="995062.SAMN04489718_3198"/>